<dbReference type="Proteomes" id="UP000030021">
    <property type="component" value="Unassembled WGS sequence"/>
</dbReference>
<name>A0A0A0HG28_9RHOB</name>
<dbReference type="EMBL" id="AONH01000016">
    <property type="protein sequence ID" value="KGM86722.1"/>
    <property type="molecule type" value="Genomic_DNA"/>
</dbReference>
<gene>
    <name evidence="1" type="ORF">rosmuc_03015</name>
</gene>
<dbReference type="HOGENOM" id="CLU_3204794_0_0_5"/>
<comment type="caution">
    <text evidence="1">The sequence shown here is derived from an EMBL/GenBank/DDBJ whole genome shotgun (WGS) entry which is preliminary data.</text>
</comment>
<dbReference type="STRING" id="215743.ROSMUCSMR3_03579"/>
<evidence type="ECO:0000313" key="1">
    <source>
        <dbReference type="EMBL" id="KGM86722.1"/>
    </source>
</evidence>
<proteinExistence type="predicted"/>
<dbReference type="AlphaFoldDB" id="A0A0A0HG28"/>
<protein>
    <submittedName>
        <fullName evidence="1">Uncharacterized protein</fullName>
    </submittedName>
</protein>
<organism evidence="1 2">
    <name type="scientific">Roseovarius mucosus DSM 17069</name>
    <dbReference type="NCBI Taxonomy" id="1288298"/>
    <lineage>
        <taxon>Bacteria</taxon>
        <taxon>Pseudomonadati</taxon>
        <taxon>Pseudomonadota</taxon>
        <taxon>Alphaproteobacteria</taxon>
        <taxon>Rhodobacterales</taxon>
        <taxon>Roseobacteraceae</taxon>
        <taxon>Roseovarius</taxon>
    </lineage>
</organism>
<accession>A0A0A0HG28</accession>
<sequence>MPGTGIILAFAFALIFWAVAAAGLSVAVLRQGAAPETPPSTQDLM</sequence>
<evidence type="ECO:0000313" key="2">
    <source>
        <dbReference type="Proteomes" id="UP000030021"/>
    </source>
</evidence>
<reference evidence="1 2" key="1">
    <citation type="submission" date="2013-01" db="EMBL/GenBank/DDBJ databases">
        <authorList>
            <person name="Fiebig A."/>
            <person name="Goeker M."/>
            <person name="Klenk H.-P.P."/>
        </authorList>
    </citation>
    <scope>NUCLEOTIDE SEQUENCE [LARGE SCALE GENOMIC DNA]</scope>
    <source>
        <strain evidence="1 2">DSM 17069</strain>
    </source>
</reference>
<dbReference type="PATRIC" id="fig|1288298.3.peg.3027"/>